<dbReference type="Pfam" id="PF01058">
    <property type="entry name" value="Oxidored_q6"/>
    <property type="match status" value="1"/>
</dbReference>
<evidence type="ECO:0000256" key="6">
    <source>
        <dbReference type="HAMAP-Rule" id="MF_01356"/>
    </source>
</evidence>
<evidence type="ECO:0000313" key="8">
    <source>
        <dbReference type="EMBL" id="AUN98772.1"/>
    </source>
</evidence>
<dbReference type="EC" id="7.1.1.-" evidence="6"/>
<dbReference type="GO" id="GO:0048038">
    <property type="term" value="F:quinone binding"/>
    <property type="evidence" value="ECO:0007669"/>
    <property type="project" value="UniProtKB-KW"/>
</dbReference>
<feature type="binding site" evidence="6">
    <location>
        <position position="153"/>
    </location>
    <ligand>
        <name>[4Fe-4S] cluster</name>
        <dbReference type="ChEBI" id="CHEBI:49883"/>
    </ligand>
</feature>
<comment type="catalytic activity">
    <reaction evidence="6">
        <text>a quinone + NADH + 5 H(+)(in) = a quinol + NAD(+) + 4 H(+)(out)</text>
        <dbReference type="Rhea" id="RHEA:57888"/>
        <dbReference type="ChEBI" id="CHEBI:15378"/>
        <dbReference type="ChEBI" id="CHEBI:24646"/>
        <dbReference type="ChEBI" id="CHEBI:57540"/>
        <dbReference type="ChEBI" id="CHEBI:57945"/>
        <dbReference type="ChEBI" id="CHEBI:132124"/>
    </reaction>
</comment>
<dbReference type="InterPro" id="IPR006137">
    <property type="entry name" value="NADH_UbQ_OxRdtase-like_20kDa"/>
</dbReference>
<organism evidence="8 9">
    <name type="scientific">Bacteriovorax stolpii</name>
    <name type="common">Bdellovibrio stolpii</name>
    <dbReference type="NCBI Taxonomy" id="960"/>
    <lineage>
        <taxon>Bacteria</taxon>
        <taxon>Pseudomonadati</taxon>
        <taxon>Bdellovibrionota</taxon>
        <taxon>Bacteriovoracia</taxon>
        <taxon>Bacteriovoracales</taxon>
        <taxon>Bacteriovoracaceae</taxon>
        <taxon>Bacteriovorax</taxon>
    </lineage>
</organism>
<dbReference type="GO" id="GO:0015990">
    <property type="term" value="P:electron transport coupled proton transport"/>
    <property type="evidence" value="ECO:0007669"/>
    <property type="project" value="TreeGrafter"/>
</dbReference>
<keyword evidence="2 6" id="KW-0813">Transport</keyword>
<dbReference type="GO" id="GO:0050136">
    <property type="term" value="F:NADH dehydrogenase (quinone) (non-electrogenic) activity"/>
    <property type="evidence" value="ECO:0007669"/>
    <property type="project" value="UniProtKB-UniRule"/>
</dbReference>
<dbReference type="NCBIfam" id="TIGR01957">
    <property type="entry name" value="nuoB_fam"/>
    <property type="match status" value="1"/>
</dbReference>
<dbReference type="GO" id="GO:0005506">
    <property type="term" value="F:iron ion binding"/>
    <property type="evidence" value="ECO:0007669"/>
    <property type="project" value="UniProtKB-UniRule"/>
</dbReference>
<proteinExistence type="inferred from homology"/>
<comment type="similarity">
    <text evidence="1 6 7">Belongs to the complex I 20 kDa subunit family.</text>
</comment>
<evidence type="ECO:0000256" key="1">
    <source>
        <dbReference type="ARBA" id="ARBA00009173"/>
    </source>
</evidence>
<evidence type="ECO:0000256" key="7">
    <source>
        <dbReference type="RuleBase" id="RU004464"/>
    </source>
</evidence>
<keyword evidence="6 7" id="KW-0411">Iron-sulfur</keyword>
<accession>A0A2K9NTE8</accession>
<dbReference type="GO" id="GO:0045271">
    <property type="term" value="C:respiratory chain complex I"/>
    <property type="evidence" value="ECO:0007669"/>
    <property type="project" value="TreeGrafter"/>
</dbReference>
<keyword evidence="6" id="KW-0830">Ubiquinone</keyword>
<keyword evidence="6 7" id="KW-0479">Metal-binding</keyword>
<sequence>MSTNKRLVSPINKVTSTSEEDFALDRLIVTTKAGTFLEWAKRWGQANSLWPFPFGTACCAIEFMAVVGPKYDSSRFGAEVVRFSPRQSDLMIIAGTITEKQAPVLRRIYEQMAEPKWVIAMGACASSGGFYRAYHVVQGVSRDIPVDVYIPGCPPTPEAVIQGIMQIQDRIKNGVSAFDEKLKQDDQKQALSANA</sequence>
<keyword evidence="3 6" id="KW-0874">Quinone</keyword>
<dbReference type="SUPFAM" id="SSF56770">
    <property type="entry name" value="HydA/Nqo6-like"/>
    <property type="match status" value="1"/>
</dbReference>
<dbReference type="RefSeq" id="WP_102244063.1">
    <property type="nucleotide sequence ID" value="NZ_CP025704.1"/>
</dbReference>
<dbReference type="Proteomes" id="UP000235584">
    <property type="component" value="Chromosome"/>
</dbReference>
<evidence type="ECO:0000256" key="2">
    <source>
        <dbReference type="ARBA" id="ARBA00022448"/>
    </source>
</evidence>
<dbReference type="GO" id="GO:0051539">
    <property type="term" value="F:4 iron, 4 sulfur cluster binding"/>
    <property type="evidence" value="ECO:0007669"/>
    <property type="project" value="UniProtKB-KW"/>
</dbReference>
<evidence type="ECO:0000256" key="3">
    <source>
        <dbReference type="ARBA" id="ARBA00022719"/>
    </source>
</evidence>
<keyword evidence="6 7" id="KW-0408">Iron</keyword>
<feature type="binding site" evidence="6">
    <location>
        <position position="124"/>
    </location>
    <ligand>
        <name>[4Fe-4S] cluster</name>
        <dbReference type="ChEBI" id="CHEBI:49883"/>
    </ligand>
</feature>
<gene>
    <name evidence="6" type="primary">nuoB</name>
    <name evidence="8" type="ORF">C0V70_11805</name>
</gene>
<dbReference type="GO" id="GO:0009060">
    <property type="term" value="P:aerobic respiration"/>
    <property type="evidence" value="ECO:0007669"/>
    <property type="project" value="TreeGrafter"/>
</dbReference>
<dbReference type="GO" id="GO:0005886">
    <property type="term" value="C:plasma membrane"/>
    <property type="evidence" value="ECO:0007669"/>
    <property type="project" value="UniProtKB-SubCell"/>
</dbReference>
<protein>
    <recommendedName>
        <fullName evidence="6">NADH-quinone oxidoreductase subunit B</fullName>
        <ecNumber evidence="6">7.1.1.-</ecNumber>
    </recommendedName>
    <alternativeName>
        <fullName evidence="6">NADH dehydrogenase I subunit B</fullName>
    </alternativeName>
    <alternativeName>
        <fullName evidence="6">NDH-1 subunit B</fullName>
    </alternativeName>
</protein>
<comment type="subcellular location">
    <subcellularLocation>
        <location evidence="6">Cell membrane</location>
        <topology evidence="6">Peripheral membrane protein</topology>
        <orientation evidence="6">Cytoplasmic side</orientation>
    </subcellularLocation>
</comment>
<dbReference type="HAMAP" id="MF_01356">
    <property type="entry name" value="NDH1_NuoB"/>
    <property type="match status" value="1"/>
</dbReference>
<comment type="subunit">
    <text evidence="6">NDH-1 is composed of 14 different subunits. Subunits NuoB, C, D, E, F, and G constitute the peripheral sector of the complex.</text>
</comment>
<dbReference type="InterPro" id="IPR006138">
    <property type="entry name" value="NADH_UQ_OxRdtase_20Kd_su"/>
</dbReference>
<dbReference type="PANTHER" id="PTHR11995:SF14">
    <property type="entry name" value="NADH DEHYDROGENASE [UBIQUINONE] IRON-SULFUR PROTEIN 7, MITOCHONDRIAL"/>
    <property type="match status" value="1"/>
</dbReference>
<feature type="binding site" evidence="6">
    <location>
        <position position="58"/>
    </location>
    <ligand>
        <name>[4Fe-4S] cluster</name>
        <dbReference type="ChEBI" id="CHEBI:49883"/>
    </ligand>
</feature>
<evidence type="ECO:0000256" key="4">
    <source>
        <dbReference type="ARBA" id="ARBA00022967"/>
    </source>
</evidence>
<keyword evidence="6" id="KW-0472">Membrane</keyword>
<dbReference type="GO" id="GO:0008137">
    <property type="term" value="F:NADH dehydrogenase (ubiquinone) activity"/>
    <property type="evidence" value="ECO:0007669"/>
    <property type="project" value="InterPro"/>
</dbReference>
<name>A0A2K9NTE8_BACTC</name>
<evidence type="ECO:0000313" key="9">
    <source>
        <dbReference type="Proteomes" id="UP000235584"/>
    </source>
</evidence>
<keyword evidence="5 6" id="KW-0520">NAD</keyword>
<comment type="cofactor">
    <cofactor evidence="6">
        <name>[4Fe-4S] cluster</name>
        <dbReference type="ChEBI" id="CHEBI:49883"/>
    </cofactor>
    <text evidence="6">Binds 1 [4Fe-4S] cluster.</text>
</comment>
<keyword evidence="4 6" id="KW-1278">Translocase</keyword>
<feature type="binding site" evidence="6">
    <location>
        <position position="59"/>
    </location>
    <ligand>
        <name>[4Fe-4S] cluster</name>
        <dbReference type="ChEBI" id="CHEBI:49883"/>
    </ligand>
</feature>
<dbReference type="PANTHER" id="PTHR11995">
    <property type="entry name" value="NADH DEHYDROGENASE"/>
    <property type="match status" value="1"/>
</dbReference>
<keyword evidence="6" id="KW-1003">Cell membrane</keyword>
<evidence type="ECO:0000256" key="5">
    <source>
        <dbReference type="ARBA" id="ARBA00023027"/>
    </source>
</evidence>
<keyword evidence="9" id="KW-1185">Reference proteome</keyword>
<dbReference type="EMBL" id="CP025704">
    <property type="protein sequence ID" value="AUN98772.1"/>
    <property type="molecule type" value="Genomic_DNA"/>
</dbReference>
<reference evidence="8 9" key="1">
    <citation type="submission" date="2018-01" db="EMBL/GenBank/DDBJ databases">
        <title>Complete genome sequence of Bacteriovorax stolpii DSM12778.</title>
        <authorList>
            <person name="Tang B."/>
            <person name="Chang J."/>
        </authorList>
    </citation>
    <scope>NUCLEOTIDE SEQUENCE [LARGE SCALE GENOMIC DNA]</scope>
    <source>
        <strain evidence="8 9">DSM 12778</strain>
    </source>
</reference>
<comment type="function">
    <text evidence="6">NDH-1 shuttles electrons from NADH, via FMN and iron-sulfur (Fe-S) centers, to quinones in the respiratory chain. The immediate electron acceptor for the enzyme in this species is believed to be ubiquinone. Couples the redox reaction to proton translocation (for every two electrons transferred, four hydrogen ions are translocated across the cytoplasmic membrane), and thus conserves the redox energy in a proton gradient.</text>
</comment>
<dbReference type="NCBIfam" id="NF005012">
    <property type="entry name" value="PRK06411.1"/>
    <property type="match status" value="1"/>
</dbReference>
<dbReference type="FunFam" id="3.40.50.12280:FF:000002">
    <property type="entry name" value="NADH-quinone oxidoreductase subunit B"/>
    <property type="match status" value="1"/>
</dbReference>
<dbReference type="KEGG" id="bsto:C0V70_11805"/>
<dbReference type="Gene3D" id="3.40.50.12280">
    <property type="match status" value="1"/>
</dbReference>
<keyword evidence="6 7" id="KW-0004">4Fe-4S</keyword>
<dbReference type="OrthoDB" id="5291883at2"/>
<dbReference type="AlphaFoldDB" id="A0A2K9NTE8"/>